<dbReference type="AlphaFoldDB" id="A0A916N387"/>
<feature type="domain" description="PurM-like N-terminal" evidence="10">
    <location>
        <begin position="60"/>
        <end position="167"/>
    </location>
</feature>
<comment type="caution">
    <text evidence="12">The sequence shown here is derived from an EMBL/GenBank/DDBJ whole genome shotgun (WGS) entry which is preliminary data.</text>
</comment>
<feature type="binding site" evidence="9">
    <location>
        <position position="101"/>
    </location>
    <ligand>
        <name>Mg(2+)</name>
        <dbReference type="ChEBI" id="CHEBI:18420"/>
    </ligand>
</feature>
<feature type="binding site" evidence="9">
    <location>
        <position position="237"/>
    </location>
    <ligand>
        <name>Mg(2+)</name>
        <dbReference type="ChEBI" id="CHEBI:18420"/>
    </ligand>
</feature>
<dbReference type="Gene3D" id="3.30.1330.10">
    <property type="entry name" value="PurM-like, N-terminal domain"/>
    <property type="match status" value="1"/>
</dbReference>
<dbReference type="HAMAP" id="MF_00625">
    <property type="entry name" value="SelD"/>
    <property type="match status" value="1"/>
</dbReference>
<dbReference type="FunFam" id="3.30.1330.10:FF:000003">
    <property type="entry name" value="Selenide, water dikinase"/>
    <property type="match status" value="1"/>
</dbReference>
<dbReference type="GO" id="GO:0004756">
    <property type="term" value="F:selenide, water dikinase activity"/>
    <property type="evidence" value="ECO:0007669"/>
    <property type="project" value="UniProtKB-UniRule"/>
</dbReference>
<feature type="binding site" description="in other chain" evidence="9">
    <location>
        <begin position="58"/>
        <end position="60"/>
    </location>
    <ligand>
        <name>ATP</name>
        <dbReference type="ChEBI" id="CHEBI:30616"/>
        <note>ligand shared between dimeric partners</note>
    </ligand>
</feature>
<feature type="binding site" description="in other chain" evidence="9">
    <location>
        <position position="78"/>
    </location>
    <ligand>
        <name>ATP</name>
        <dbReference type="ChEBI" id="CHEBI:30616"/>
        <note>ligand shared between dimeric partners</note>
    </ligand>
</feature>
<feature type="active site" evidence="9">
    <location>
        <position position="27"/>
    </location>
</feature>
<dbReference type="InterPro" id="IPR023061">
    <property type="entry name" value="SelD_I"/>
</dbReference>
<keyword evidence="8 9" id="KW-0711">Selenium</keyword>
<accession>A0A916N387</accession>
<dbReference type="FunFam" id="3.90.650.10:FF:000004">
    <property type="entry name" value="Selenide, water dikinase"/>
    <property type="match status" value="1"/>
</dbReference>
<dbReference type="GO" id="GO:0016260">
    <property type="term" value="P:selenocysteine biosynthetic process"/>
    <property type="evidence" value="ECO:0007669"/>
    <property type="project" value="InterPro"/>
</dbReference>
<keyword evidence="3 9" id="KW-0479">Metal-binding</keyword>
<keyword evidence="7 9" id="KW-0460">Magnesium</keyword>
<feature type="site" description="Important for catalytic activity" evidence="9">
    <location>
        <position position="30"/>
    </location>
</feature>
<evidence type="ECO:0000256" key="3">
    <source>
        <dbReference type="ARBA" id="ARBA00022723"/>
    </source>
</evidence>
<dbReference type="InterPro" id="IPR016188">
    <property type="entry name" value="PurM-like_N"/>
</dbReference>
<dbReference type="GO" id="GO:0005524">
    <property type="term" value="F:ATP binding"/>
    <property type="evidence" value="ECO:0007669"/>
    <property type="project" value="UniProtKB-UniRule"/>
</dbReference>
<comment type="catalytic activity">
    <reaction evidence="9">
        <text>hydrogenselenide + ATP + H2O = selenophosphate + AMP + phosphate + 2 H(+)</text>
        <dbReference type="Rhea" id="RHEA:18737"/>
        <dbReference type="ChEBI" id="CHEBI:15377"/>
        <dbReference type="ChEBI" id="CHEBI:15378"/>
        <dbReference type="ChEBI" id="CHEBI:16144"/>
        <dbReference type="ChEBI" id="CHEBI:29317"/>
        <dbReference type="ChEBI" id="CHEBI:30616"/>
        <dbReference type="ChEBI" id="CHEBI:43474"/>
        <dbReference type="ChEBI" id="CHEBI:456215"/>
        <dbReference type="EC" id="2.7.9.3"/>
    </reaction>
</comment>
<feature type="domain" description="PurM-like C-terminal" evidence="11">
    <location>
        <begin position="179"/>
        <end position="352"/>
    </location>
</feature>
<evidence type="ECO:0000256" key="6">
    <source>
        <dbReference type="ARBA" id="ARBA00022840"/>
    </source>
</evidence>
<feature type="binding site" description="in other chain" evidence="9">
    <location>
        <position position="101"/>
    </location>
    <ligand>
        <name>ATP</name>
        <dbReference type="ChEBI" id="CHEBI:30616"/>
        <note>ligand shared between dimeric partners</note>
    </ligand>
</feature>
<dbReference type="NCBIfam" id="NF002098">
    <property type="entry name" value="PRK00943.1"/>
    <property type="match status" value="1"/>
</dbReference>
<dbReference type="SUPFAM" id="SSF55326">
    <property type="entry name" value="PurM N-terminal domain-like"/>
    <property type="match status" value="1"/>
</dbReference>
<dbReference type="Proteomes" id="UP000742786">
    <property type="component" value="Unassembled WGS sequence"/>
</dbReference>
<evidence type="ECO:0000256" key="2">
    <source>
        <dbReference type="ARBA" id="ARBA00022679"/>
    </source>
</evidence>
<proteinExistence type="inferred from homology"/>
<reference evidence="12" key="1">
    <citation type="submission" date="2021-04" db="EMBL/GenBank/DDBJ databases">
        <authorList>
            <person name="Hornung B."/>
        </authorList>
    </citation>
    <scope>NUCLEOTIDE SEQUENCE</scope>
    <source>
        <strain evidence="12">G5G6</strain>
    </source>
</reference>
<comment type="function">
    <text evidence="9">Synthesizes selenophosphate from selenide and ATP.</text>
</comment>
<keyword evidence="5 9" id="KW-0418">Kinase</keyword>
<dbReference type="CDD" id="cd02195">
    <property type="entry name" value="SelD"/>
    <property type="match status" value="1"/>
</dbReference>
<keyword evidence="6 9" id="KW-0067">ATP-binding</keyword>
<keyword evidence="13" id="KW-1185">Reference proteome</keyword>
<dbReference type="NCBIfam" id="TIGR00476">
    <property type="entry name" value="selD"/>
    <property type="match status" value="1"/>
</dbReference>
<dbReference type="Pfam" id="PF00586">
    <property type="entry name" value="AIRS"/>
    <property type="match status" value="1"/>
</dbReference>
<comment type="similarity">
    <text evidence="1 9">Belongs to the selenophosphate synthase 1 family. Class I subfamily.</text>
</comment>
<dbReference type="PIRSF" id="PIRSF036407">
    <property type="entry name" value="Selenphspht_syn"/>
    <property type="match status" value="1"/>
</dbReference>
<keyword evidence="2 9" id="KW-0808">Transferase</keyword>
<keyword evidence="4 9" id="KW-0547">Nucleotide-binding</keyword>
<name>A0A916N387_9PROT</name>
<dbReference type="InterPro" id="IPR010918">
    <property type="entry name" value="PurM-like_C_dom"/>
</dbReference>
<dbReference type="EMBL" id="CAJQUM010000001">
    <property type="protein sequence ID" value="CAG4884724.1"/>
    <property type="molecule type" value="Genomic_DNA"/>
</dbReference>
<evidence type="ECO:0000256" key="1">
    <source>
        <dbReference type="ARBA" id="ARBA00008026"/>
    </source>
</evidence>
<evidence type="ECO:0000256" key="5">
    <source>
        <dbReference type="ARBA" id="ARBA00022777"/>
    </source>
</evidence>
<evidence type="ECO:0000313" key="13">
    <source>
        <dbReference type="Proteomes" id="UP000742786"/>
    </source>
</evidence>
<evidence type="ECO:0000259" key="11">
    <source>
        <dbReference type="Pfam" id="PF02769"/>
    </source>
</evidence>
<dbReference type="SUPFAM" id="SSF56042">
    <property type="entry name" value="PurM C-terminal domain-like"/>
    <property type="match status" value="1"/>
</dbReference>
<feature type="binding site" description="in other chain" evidence="9">
    <location>
        <position position="30"/>
    </location>
    <ligand>
        <name>ATP</name>
        <dbReference type="ChEBI" id="CHEBI:30616"/>
        <note>ligand shared between dimeric partners</note>
    </ligand>
</feature>
<feature type="binding site" evidence="9">
    <location>
        <begin position="149"/>
        <end position="151"/>
    </location>
    <ligand>
        <name>ATP</name>
        <dbReference type="ChEBI" id="CHEBI:30616"/>
        <note>ligand shared between dimeric partners</note>
    </ligand>
</feature>
<evidence type="ECO:0000256" key="7">
    <source>
        <dbReference type="ARBA" id="ARBA00022842"/>
    </source>
</evidence>
<dbReference type="GO" id="GO:0000287">
    <property type="term" value="F:magnesium ion binding"/>
    <property type="evidence" value="ECO:0007669"/>
    <property type="project" value="UniProtKB-UniRule"/>
</dbReference>
<dbReference type="PANTHER" id="PTHR10256:SF0">
    <property type="entry name" value="INACTIVE SELENIDE, WATER DIKINASE-LIKE PROTEIN-RELATED"/>
    <property type="match status" value="1"/>
</dbReference>
<dbReference type="Pfam" id="PF02769">
    <property type="entry name" value="AIRS_C"/>
    <property type="match status" value="1"/>
</dbReference>
<dbReference type="Gene3D" id="3.90.650.10">
    <property type="entry name" value="PurM-like C-terminal domain"/>
    <property type="match status" value="1"/>
</dbReference>
<dbReference type="EC" id="2.7.9.3" evidence="9"/>
<feature type="binding site" evidence="9">
    <location>
        <position position="61"/>
    </location>
    <ligand>
        <name>Mg(2+)</name>
        <dbReference type="ChEBI" id="CHEBI:18420"/>
    </ligand>
</feature>
<evidence type="ECO:0000256" key="8">
    <source>
        <dbReference type="ARBA" id="ARBA00023266"/>
    </source>
</evidence>
<dbReference type="PANTHER" id="PTHR10256">
    <property type="entry name" value="SELENIDE, WATER DIKINASE"/>
    <property type="match status" value="1"/>
</dbReference>
<evidence type="ECO:0000256" key="4">
    <source>
        <dbReference type="ARBA" id="ARBA00022741"/>
    </source>
</evidence>
<dbReference type="RefSeq" id="WP_220636546.1">
    <property type="nucleotide sequence ID" value="NZ_CAJQUM010000001.1"/>
</dbReference>
<dbReference type="GO" id="GO:0005737">
    <property type="term" value="C:cytoplasm"/>
    <property type="evidence" value="ECO:0007669"/>
    <property type="project" value="TreeGrafter"/>
</dbReference>
<sequence length="358" mass="37052">MNDKIPESNVPAFVRIRLTEFSHGGGCGCKIAPAVLSRLLAETPLRGLPPDLLVGSETSDDAAVYRLNDEQAIVATTDFFTPIVDDPYDFGRIAATNALSDVYAMGGKPLFALAIVGMPLGKLPEDVIRRILAGGEAVCAAAGIPIAGGHSIDVLEPIYGLVGIGVVHPARVKRNSAAQAGDTLILGKPLGIGMLSAALKKGRLSTAGYDKMLKWTTLLNTPGIALAEMADVHAVTDVTGFGLAGHLLEICRGSGIGARINFDSLPLIAEAVQHARAGIATGASARNWAAYGEQLLLPTGCADWQRNLLTDPQTSGGLLVACAPGSADKVLDLLRAEGFDAAAVIGSMTADTPEIQVT</sequence>
<evidence type="ECO:0000256" key="9">
    <source>
        <dbReference type="HAMAP-Rule" id="MF_00625"/>
    </source>
</evidence>
<evidence type="ECO:0000313" key="12">
    <source>
        <dbReference type="EMBL" id="CAG4884724.1"/>
    </source>
</evidence>
<dbReference type="InterPro" id="IPR004536">
    <property type="entry name" value="SPS/SelD"/>
</dbReference>
<protein>
    <recommendedName>
        <fullName evidence="9">Selenide, water dikinase</fullName>
        <ecNumber evidence="9">2.7.9.3</ecNumber>
    </recommendedName>
    <alternativeName>
        <fullName evidence="9">Selenium donor protein</fullName>
    </alternativeName>
    <alternativeName>
        <fullName evidence="9">Selenophosphate synthase</fullName>
    </alternativeName>
</protein>
<gene>
    <name evidence="9 12" type="primary">selD</name>
    <name evidence="12" type="ORF">GTOL_12607</name>
</gene>
<dbReference type="InterPro" id="IPR036921">
    <property type="entry name" value="PurM-like_N_sf"/>
</dbReference>
<dbReference type="InterPro" id="IPR036676">
    <property type="entry name" value="PurM-like_C_sf"/>
</dbReference>
<evidence type="ECO:0000259" key="10">
    <source>
        <dbReference type="Pfam" id="PF00586"/>
    </source>
</evidence>
<comment type="subunit">
    <text evidence="9">Homodimer.</text>
</comment>
<comment type="cofactor">
    <cofactor evidence="9">
        <name>Mg(2+)</name>
        <dbReference type="ChEBI" id="CHEBI:18420"/>
    </cofactor>
    <text evidence="9">Binds 1 Mg(2+) ion per monomer.</text>
</comment>
<organism evidence="12 13">
    <name type="scientific">Georgfuchsia toluolica</name>
    <dbReference type="NCBI Taxonomy" id="424218"/>
    <lineage>
        <taxon>Bacteria</taxon>
        <taxon>Pseudomonadati</taxon>
        <taxon>Pseudomonadota</taxon>
        <taxon>Betaproteobacteria</taxon>
        <taxon>Nitrosomonadales</taxon>
        <taxon>Sterolibacteriaceae</taxon>
        <taxon>Georgfuchsia</taxon>
    </lineage>
</organism>